<dbReference type="AlphaFoldDB" id="A0A2P7MTK2"/>
<gene>
    <name evidence="2" type="ORF">C7K55_10020</name>
</gene>
<name>A0A2P7MTK2_9CYAN</name>
<dbReference type="EMBL" id="PXXO01000011">
    <property type="protein sequence ID" value="PSJ04553.1"/>
    <property type="molecule type" value="Genomic_DNA"/>
</dbReference>
<dbReference type="InterPro" id="IPR011440">
    <property type="entry name" value="DUF1543"/>
</dbReference>
<dbReference type="Proteomes" id="UP000243002">
    <property type="component" value="Unassembled WGS sequence"/>
</dbReference>
<comment type="caution">
    <text evidence="2">The sequence shown here is derived from an EMBL/GenBank/DDBJ whole genome shotgun (WGS) entry which is preliminary data.</text>
</comment>
<keyword evidence="3" id="KW-1185">Reference proteome</keyword>
<dbReference type="Gene3D" id="3.10.20.10">
    <property type="match status" value="2"/>
</dbReference>
<feature type="domain" description="DUF1543" evidence="1">
    <location>
        <begin position="99"/>
        <end position="143"/>
    </location>
</feature>
<reference evidence="2 3" key="1">
    <citation type="journal article" date="2018" name="Environ. Microbiol.">
        <title>Ecological and genomic features of two widespread freshwater picocyanobacteria.</title>
        <authorList>
            <person name="Cabello-Yeves P.J."/>
            <person name="Picazo A."/>
            <person name="Camacho A."/>
            <person name="Callieri C."/>
            <person name="Rosselli R."/>
            <person name="Roda-Garcia J.J."/>
            <person name="Coutinho F.H."/>
            <person name="Rodriguez-Valera F."/>
        </authorList>
    </citation>
    <scope>NUCLEOTIDE SEQUENCE [LARGE SCALE GENOMIC DNA]</scope>
    <source>
        <strain evidence="2 3">Tous</strain>
    </source>
</reference>
<evidence type="ECO:0000259" key="1">
    <source>
        <dbReference type="Pfam" id="PF07566"/>
    </source>
</evidence>
<evidence type="ECO:0000313" key="2">
    <source>
        <dbReference type="EMBL" id="PSJ04553.1"/>
    </source>
</evidence>
<dbReference type="OrthoDB" id="850243at2"/>
<sequence>MISESPGRAELFLAVLGGRALGCHIELHDVRFVAGATIEAALPELRRQWFGRREGLHLDSYLAVRAVDGFAVSLGREPAAPRPERLWFVNLGAYRPESLAELHHFGLVVARSPQAAKAAAKRQWLRGALQQHKDDLVAVDDCLAIEQLELLGGERWHVQLEPHPEGLSQSQVPDWFGYRLI</sequence>
<proteinExistence type="predicted"/>
<feature type="domain" description="DUF1543" evidence="1">
    <location>
        <begin position="23"/>
        <end position="74"/>
    </location>
</feature>
<evidence type="ECO:0000313" key="3">
    <source>
        <dbReference type="Proteomes" id="UP000243002"/>
    </source>
</evidence>
<accession>A0A2P7MTK2</accession>
<protein>
    <submittedName>
        <fullName evidence="2">DUF1543 domain-containing protein</fullName>
    </submittedName>
</protein>
<dbReference type="RefSeq" id="WP_106632587.1">
    <property type="nucleotide sequence ID" value="NZ_PXXO01000011.1"/>
</dbReference>
<organism evidence="2 3">
    <name type="scientific">Cyanobium usitatum str. Tous</name>
    <dbReference type="NCBI Taxonomy" id="2116684"/>
    <lineage>
        <taxon>Bacteria</taxon>
        <taxon>Bacillati</taxon>
        <taxon>Cyanobacteriota</taxon>
        <taxon>Cyanophyceae</taxon>
        <taxon>Synechococcales</taxon>
        <taxon>Prochlorococcaceae</taxon>
        <taxon>Cyanobium</taxon>
    </lineage>
</organism>
<dbReference type="Pfam" id="PF07566">
    <property type="entry name" value="DUF1543"/>
    <property type="match status" value="2"/>
</dbReference>